<accession>A0A2A6M6D2</accession>
<sequence length="79" mass="9317">MPNECVPNPDEVTPDILALATQYIYMRKTETERHSYETYEHNDREAGWPLHDSLVRYALPRLEIAAIPRMRKVTLREFG</sequence>
<evidence type="ECO:0000313" key="1">
    <source>
        <dbReference type="EMBL" id="PDT50168.1"/>
    </source>
</evidence>
<dbReference type="AlphaFoldDB" id="A0A2A6M6D2"/>
<comment type="caution">
    <text evidence="1">The sequence shown here is derived from an EMBL/GenBank/DDBJ whole genome shotgun (WGS) entry which is preliminary data.</text>
</comment>
<dbReference type="Proteomes" id="UP000220353">
    <property type="component" value="Unassembled WGS sequence"/>
</dbReference>
<name>A0A2A6M6D2_RHIFR</name>
<dbReference type="EMBL" id="NWTC01000001">
    <property type="protein sequence ID" value="PDT50168.1"/>
    <property type="molecule type" value="Genomic_DNA"/>
</dbReference>
<organism evidence="1 2">
    <name type="scientific">Rhizobium fredii</name>
    <name type="common">Sinorhizobium fredii</name>
    <dbReference type="NCBI Taxonomy" id="380"/>
    <lineage>
        <taxon>Bacteria</taxon>
        <taxon>Pseudomonadati</taxon>
        <taxon>Pseudomonadota</taxon>
        <taxon>Alphaproteobacteria</taxon>
        <taxon>Hyphomicrobiales</taxon>
        <taxon>Rhizobiaceae</taxon>
        <taxon>Sinorhizobium/Ensifer group</taxon>
        <taxon>Sinorhizobium</taxon>
    </lineage>
</organism>
<reference evidence="1 2" key="1">
    <citation type="submission" date="2017-09" db="EMBL/GenBank/DDBJ databases">
        <title>Comparative genomics of rhizobia isolated from Phaseolus vulgaris in China.</title>
        <authorList>
            <person name="Tong W."/>
        </authorList>
    </citation>
    <scope>NUCLEOTIDE SEQUENCE [LARGE SCALE GENOMIC DNA]</scope>
    <source>
        <strain evidence="1 2">PCH1</strain>
    </source>
</reference>
<proteinExistence type="predicted"/>
<evidence type="ECO:0000313" key="2">
    <source>
        <dbReference type="Proteomes" id="UP000220353"/>
    </source>
</evidence>
<protein>
    <submittedName>
        <fullName evidence="1">Uncharacterized protein</fullName>
    </submittedName>
</protein>
<gene>
    <name evidence="1" type="ORF">CO661_00430</name>
</gene>